<dbReference type="GO" id="GO:0032787">
    <property type="term" value="P:monocarboxylic acid metabolic process"/>
    <property type="evidence" value="ECO:0007669"/>
    <property type="project" value="UniProtKB-ARBA"/>
</dbReference>
<accession>A0A7T8IP73</accession>
<dbReference type="SUPFAM" id="SSF51735">
    <property type="entry name" value="NAD(P)-binding Rossmann-fold domains"/>
    <property type="match status" value="1"/>
</dbReference>
<evidence type="ECO:0000313" key="2">
    <source>
        <dbReference type="EMBL" id="QQO83016.1"/>
    </source>
</evidence>
<protein>
    <submittedName>
        <fullName evidence="2">3-oxoacyl-ACP reductase FabG</fullName>
    </submittedName>
</protein>
<dbReference type="EMBL" id="CP032664">
    <property type="protein sequence ID" value="QQO83016.1"/>
    <property type="molecule type" value="Genomic_DNA"/>
</dbReference>
<gene>
    <name evidence="2" type="ORF">D7032_06965</name>
</gene>
<dbReference type="PROSITE" id="PS00061">
    <property type="entry name" value="ADH_SHORT"/>
    <property type="match status" value="1"/>
</dbReference>
<dbReference type="InterPro" id="IPR050259">
    <property type="entry name" value="SDR"/>
</dbReference>
<dbReference type="GeneID" id="93808410"/>
<dbReference type="NCBIfam" id="NF005559">
    <property type="entry name" value="PRK07231.1"/>
    <property type="match status" value="1"/>
</dbReference>
<comment type="similarity">
    <text evidence="1">Belongs to the short-chain dehydrogenases/reductases (SDR) family.</text>
</comment>
<dbReference type="RefSeq" id="WP_025009379.1">
    <property type="nucleotide sequence ID" value="NZ_AP024610.1"/>
</dbReference>
<dbReference type="CDD" id="cd05233">
    <property type="entry name" value="SDR_c"/>
    <property type="match status" value="1"/>
</dbReference>
<dbReference type="PRINTS" id="PR00081">
    <property type="entry name" value="GDHRDH"/>
</dbReference>
<dbReference type="Pfam" id="PF13561">
    <property type="entry name" value="adh_short_C2"/>
    <property type="match status" value="1"/>
</dbReference>
<dbReference type="Gene3D" id="3.40.50.720">
    <property type="entry name" value="NAD(P)-binding Rossmann-like Domain"/>
    <property type="match status" value="1"/>
</dbReference>
<reference evidence="2" key="1">
    <citation type="submission" date="2018-09" db="EMBL/GenBank/DDBJ databases">
        <title>Genome sequencing and analysis.</title>
        <authorList>
            <person name="Huang Y.-T."/>
        </authorList>
    </citation>
    <scope>NUCLEOTIDE SEQUENCE</scope>
    <source>
        <strain evidence="2">HIDE</strain>
    </source>
</reference>
<proteinExistence type="inferred from homology"/>
<evidence type="ECO:0000256" key="1">
    <source>
        <dbReference type="ARBA" id="ARBA00006484"/>
    </source>
</evidence>
<sequence>MGRLAGKVALITGASRGIGAGLALAFAREGADIILNYRANDAAANSVAEQIQAMGRKVLKVKADVSQRDDIKAMLEESKKVFGRVDILVNNAGINQRGWFEEVTDEAWDLILGTNLKGPFICCQEIFPLMKANGGGRIINISSVAGQYHGPKTVHYAVSKAGLNSLTKILARYGAEHNILVNAVAPGLVRTDQTADEIDSPAGARVLDMTLLKKAGRIEDIASACIMLASDEQQYMTGQILAVSGGAILDN</sequence>
<name>A0A7T8IP73_9GAMM</name>
<dbReference type="PRINTS" id="PR00080">
    <property type="entry name" value="SDRFAMILY"/>
</dbReference>
<dbReference type="AlphaFoldDB" id="A0A7T8IP73"/>
<dbReference type="InterPro" id="IPR036291">
    <property type="entry name" value="NAD(P)-bd_dom_sf"/>
</dbReference>
<dbReference type="PANTHER" id="PTHR42879">
    <property type="entry name" value="3-OXOACYL-(ACYL-CARRIER-PROTEIN) REDUCTASE"/>
    <property type="match status" value="1"/>
</dbReference>
<dbReference type="InterPro" id="IPR020904">
    <property type="entry name" value="Sc_DH/Rdtase_CS"/>
</dbReference>
<dbReference type="PANTHER" id="PTHR42879:SF2">
    <property type="entry name" value="3-OXOACYL-[ACYL-CARRIER-PROTEIN] REDUCTASE FABG"/>
    <property type="match status" value="1"/>
</dbReference>
<dbReference type="FunFam" id="3.40.50.720:FF:000084">
    <property type="entry name" value="Short-chain dehydrogenase reductase"/>
    <property type="match status" value="1"/>
</dbReference>
<organism evidence="2">
    <name type="scientific">Shewanella algae</name>
    <dbReference type="NCBI Taxonomy" id="38313"/>
    <lineage>
        <taxon>Bacteria</taxon>
        <taxon>Pseudomonadati</taxon>
        <taxon>Pseudomonadota</taxon>
        <taxon>Gammaproteobacteria</taxon>
        <taxon>Alteromonadales</taxon>
        <taxon>Shewanellaceae</taxon>
        <taxon>Shewanella</taxon>
    </lineage>
</organism>
<dbReference type="InterPro" id="IPR002347">
    <property type="entry name" value="SDR_fam"/>
</dbReference>